<reference evidence="1 2" key="1">
    <citation type="submission" date="2020-03" db="EMBL/GenBank/DDBJ databases">
        <title>Genomic Encyclopedia of Type Strains, Phase IV (KMG-V): Genome sequencing to study the core and pangenomes of soil and plant-associated prokaryotes.</title>
        <authorList>
            <person name="Whitman W."/>
        </authorList>
    </citation>
    <scope>NUCLEOTIDE SEQUENCE [LARGE SCALE GENOMIC DNA]</scope>
    <source>
        <strain evidence="1 2">1B</strain>
    </source>
</reference>
<dbReference type="Proteomes" id="UP000717634">
    <property type="component" value="Unassembled WGS sequence"/>
</dbReference>
<organism evidence="1 2">
    <name type="scientific">Hymenobacter artigasi</name>
    <dbReference type="NCBI Taxonomy" id="2719616"/>
    <lineage>
        <taxon>Bacteria</taxon>
        <taxon>Pseudomonadati</taxon>
        <taxon>Bacteroidota</taxon>
        <taxon>Cytophagia</taxon>
        <taxon>Cytophagales</taxon>
        <taxon>Hymenobacteraceae</taxon>
        <taxon>Hymenobacter</taxon>
    </lineage>
</organism>
<dbReference type="RefSeq" id="WP_210428026.1">
    <property type="nucleotide sequence ID" value="NZ_JAAVTK010000005.1"/>
</dbReference>
<protein>
    <submittedName>
        <fullName evidence="1">Uncharacterized protein</fullName>
    </submittedName>
</protein>
<evidence type="ECO:0000313" key="2">
    <source>
        <dbReference type="Proteomes" id="UP000717634"/>
    </source>
</evidence>
<comment type="caution">
    <text evidence="1">The sequence shown here is derived from an EMBL/GenBank/DDBJ whole genome shotgun (WGS) entry which is preliminary data.</text>
</comment>
<proteinExistence type="predicted"/>
<name>A0ABX1HHB6_9BACT</name>
<gene>
    <name evidence="1" type="ORF">HBN54_002251</name>
</gene>
<dbReference type="EMBL" id="JAAVTK010000005">
    <property type="protein sequence ID" value="NKI89653.1"/>
    <property type="molecule type" value="Genomic_DNA"/>
</dbReference>
<sequence>MNDADKNSTEAGELSVQLTYSPPNDDRFYPEIHNGFRGGFWVKDGHSAAILLVEIPGNSMLPGQTKTVLAYTLSVPMTKRWLSSGSAHWGPVPCTFGSIRLPE</sequence>
<accession>A0ABX1HHB6</accession>
<keyword evidence="2" id="KW-1185">Reference proteome</keyword>
<evidence type="ECO:0000313" key="1">
    <source>
        <dbReference type="EMBL" id="NKI89653.1"/>
    </source>
</evidence>